<dbReference type="InterPro" id="IPR033532">
    <property type="entry name" value="AraR_ligand_bind_dom"/>
</dbReference>
<dbReference type="InterPro" id="IPR028082">
    <property type="entry name" value="Peripla_BP_I"/>
</dbReference>
<reference evidence="5" key="2">
    <citation type="journal article" date="2021" name="PeerJ">
        <title>Extensive microbial diversity within the chicken gut microbiome revealed by metagenomics and culture.</title>
        <authorList>
            <person name="Gilroy R."/>
            <person name="Ravi A."/>
            <person name="Getino M."/>
            <person name="Pursley I."/>
            <person name="Horton D.L."/>
            <person name="Alikhan N.F."/>
            <person name="Baker D."/>
            <person name="Gharbi K."/>
            <person name="Hall N."/>
            <person name="Watson M."/>
            <person name="Adriaenssens E.M."/>
            <person name="Foster-Nyarko E."/>
            <person name="Jarju S."/>
            <person name="Secka A."/>
            <person name="Antonio M."/>
            <person name="Oren A."/>
            <person name="Chaudhuri R.R."/>
            <person name="La Ragione R."/>
            <person name="Hildebrand F."/>
            <person name="Pallen M.J."/>
        </authorList>
    </citation>
    <scope>NUCLEOTIDE SEQUENCE</scope>
    <source>
        <strain evidence="5">ChiSjej6B24-2974</strain>
    </source>
</reference>
<protein>
    <submittedName>
        <fullName evidence="5">GntR family transcriptional regulator</fullName>
    </submittedName>
</protein>
<feature type="domain" description="HTH gntR-type" evidence="4">
    <location>
        <begin position="5"/>
        <end position="73"/>
    </location>
</feature>
<keyword evidence="3" id="KW-0804">Transcription</keyword>
<proteinExistence type="predicted"/>
<dbReference type="Pfam" id="PF13377">
    <property type="entry name" value="Peripla_BP_3"/>
    <property type="match status" value="1"/>
</dbReference>
<organism evidence="5 6">
    <name type="scientific">Candidatus Pullichristensenella stercorigallinarum</name>
    <dbReference type="NCBI Taxonomy" id="2840909"/>
    <lineage>
        <taxon>Bacteria</taxon>
        <taxon>Bacillati</taxon>
        <taxon>Bacillota</taxon>
        <taxon>Clostridia</taxon>
        <taxon>Candidatus Pullichristensenella</taxon>
    </lineage>
</organism>
<dbReference type="SUPFAM" id="SSF46785">
    <property type="entry name" value="Winged helix' DNA-binding domain"/>
    <property type="match status" value="1"/>
</dbReference>
<dbReference type="PRINTS" id="PR00035">
    <property type="entry name" value="HTHGNTR"/>
</dbReference>
<dbReference type="PANTHER" id="PTHR30146">
    <property type="entry name" value="LACI-RELATED TRANSCRIPTIONAL REPRESSOR"/>
    <property type="match status" value="1"/>
</dbReference>
<keyword evidence="1" id="KW-0805">Transcription regulation</keyword>
<accession>A0A9D0ZL39</accession>
<dbReference type="InterPro" id="IPR036388">
    <property type="entry name" value="WH-like_DNA-bd_sf"/>
</dbReference>
<dbReference type="InterPro" id="IPR000524">
    <property type="entry name" value="Tscrpt_reg_HTH_GntR"/>
</dbReference>
<keyword evidence="2" id="KW-0238">DNA-binding</keyword>
<dbReference type="EMBL" id="DVFZ01000040">
    <property type="protein sequence ID" value="HIQ82254.1"/>
    <property type="molecule type" value="Genomic_DNA"/>
</dbReference>
<dbReference type="PANTHER" id="PTHR30146:SF150">
    <property type="entry name" value="ARABINOSE METABOLISM TRANSCRIPTIONAL REPRESSOR"/>
    <property type="match status" value="1"/>
</dbReference>
<dbReference type="InterPro" id="IPR036390">
    <property type="entry name" value="WH_DNA-bd_sf"/>
</dbReference>
<dbReference type="Gene3D" id="3.40.50.2300">
    <property type="match status" value="2"/>
</dbReference>
<dbReference type="AlphaFoldDB" id="A0A9D0ZL39"/>
<evidence type="ECO:0000313" key="6">
    <source>
        <dbReference type="Proteomes" id="UP000824260"/>
    </source>
</evidence>
<evidence type="ECO:0000256" key="1">
    <source>
        <dbReference type="ARBA" id="ARBA00023015"/>
    </source>
</evidence>
<dbReference type="GO" id="GO:0003700">
    <property type="term" value="F:DNA-binding transcription factor activity"/>
    <property type="evidence" value="ECO:0007669"/>
    <property type="project" value="InterPro"/>
</dbReference>
<dbReference type="Pfam" id="PF00392">
    <property type="entry name" value="GntR"/>
    <property type="match status" value="1"/>
</dbReference>
<dbReference type="SUPFAM" id="SSF53822">
    <property type="entry name" value="Periplasmic binding protein-like I"/>
    <property type="match status" value="1"/>
</dbReference>
<evidence type="ECO:0000313" key="5">
    <source>
        <dbReference type="EMBL" id="HIQ82254.1"/>
    </source>
</evidence>
<dbReference type="GO" id="GO:0000976">
    <property type="term" value="F:transcription cis-regulatory region binding"/>
    <property type="evidence" value="ECO:0007669"/>
    <property type="project" value="TreeGrafter"/>
</dbReference>
<evidence type="ECO:0000259" key="4">
    <source>
        <dbReference type="PROSITE" id="PS50949"/>
    </source>
</evidence>
<dbReference type="CDD" id="cd01541">
    <property type="entry name" value="PBP1_AraR"/>
    <property type="match status" value="1"/>
</dbReference>
<name>A0A9D0ZL39_9FIRM</name>
<dbReference type="InterPro" id="IPR046335">
    <property type="entry name" value="LacI/GalR-like_sensor"/>
</dbReference>
<reference evidence="5" key="1">
    <citation type="submission" date="2020-10" db="EMBL/GenBank/DDBJ databases">
        <authorList>
            <person name="Gilroy R."/>
        </authorList>
    </citation>
    <scope>NUCLEOTIDE SEQUENCE</scope>
    <source>
        <strain evidence="5">ChiSjej6B24-2974</strain>
    </source>
</reference>
<dbReference type="Proteomes" id="UP000824260">
    <property type="component" value="Unassembled WGS sequence"/>
</dbReference>
<evidence type="ECO:0000256" key="2">
    <source>
        <dbReference type="ARBA" id="ARBA00023125"/>
    </source>
</evidence>
<dbReference type="Gene3D" id="1.10.10.10">
    <property type="entry name" value="Winged helix-like DNA-binding domain superfamily/Winged helix DNA-binding domain"/>
    <property type="match status" value="1"/>
</dbReference>
<dbReference type="PROSITE" id="PS50949">
    <property type="entry name" value="HTH_GNTR"/>
    <property type="match status" value="1"/>
</dbReference>
<gene>
    <name evidence="5" type="ORF">IAA52_04045</name>
</gene>
<sequence>MDGYGRKSERIAGEVRAAILAGRFRPGERIESENELAARYQVSRQTVRKALATLIEQGYLRAEHGRGTFVTERSRPGSKTIAVVITYLADYIFPRVIQGIDQELAEHGYSILLKSTRNSRHLEARYLEELAEKEIDGLIIEPSKSQIFCRHTQLYERFDARGVPYVFIQGCFESMRDRPHVLLDDAGGAALATRHLLSLGHRRVAGIFKADDTQGVERHRGYVRALQEAGVLYDPDLVLWYHTEDRAVAPAAGAAVLARRGKMDAVVCYNDEIAVAVIRALEAEGLRVPEDISVTGYDNSLLAENFKMGLTTVSHPHEELGRAAARLLLALIAGERVETGVILRPELISRGSTAPKR</sequence>
<evidence type="ECO:0000256" key="3">
    <source>
        <dbReference type="ARBA" id="ARBA00023163"/>
    </source>
</evidence>
<dbReference type="SMART" id="SM00345">
    <property type="entry name" value="HTH_GNTR"/>
    <property type="match status" value="1"/>
</dbReference>
<comment type="caution">
    <text evidence="5">The sequence shown here is derived from an EMBL/GenBank/DDBJ whole genome shotgun (WGS) entry which is preliminary data.</text>
</comment>
<dbReference type="CDD" id="cd07377">
    <property type="entry name" value="WHTH_GntR"/>
    <property type="match status" value="1"/>
</dbReference>